<dbReference type="Proteomes" id="UP000610558">
    <property type="component" value="Unassembled WGS sequence"/>
</dbReference>
<evidence type="ECO:0000256" key="11">
    <source>
        <dbReference type="PROSITE-ProRule" id="PRU01360"/>
    </source>
</evidence>
<keyword evidence="16" id="KW-0675">Receptor</keyword>
<evidence type="ECO:0000256" key="9">
    <source>
        <dbReference type="ARBA" id="ARBA00023136"/>
    </source>
</evidence>
<name>A0A927C2E9_9GAMM</name>
<gene>
    <name evidence="16" type="ORF">IB286_07160</name>
</gene>
<organism evidence="16 17">
    <name type="scientific">Spongiibacter pelagi</name>
    <dbReference type="NCBI Taxonomy" id="2760804"/>
    <lineage>
        <taxon>Bacteria</taxon>
        <taxon>Pseudomonadati</taxon>
        <taxon>Pseudomonadota</taxon>
        <taxon>Gammaproteobacteria</taxon>
        <taxon>Cellvibrionales</taxon>
        <taxon>Spongiibacteraceae</taxon>
        <taxon>Spongiibacter</taxon>
    </lineage>
</organism>
<comment type="caution">
    <text evidence="16">The sequence shown here is derived from an EMBL/GenBank/DDBJ whole genome shotgun (WGS) entry which is preliminary data.</text>
</comment>
<keyword evidence="17" id="KW-1185">Reference proteome</keyword>
<evidence type="ECO:0000256" key="12">
    <source>
        <dbReference type="RuleBase" id="RU003357"/>
    </source>
</evidence>
<evidence type="ECO:0000313" key="17">
    <source>
        <dbReference type="Proteomes" id="UP000610558"/>
    </source>
</evidence>
<keyword evidence="4" id="KW-0410">Iron transport</keyword>
<evidence type="ECO:0000256" key="8">
    <source>
        <dbReference type="ARBA" id="ARBA00023077"/>
    </source>
</evidence>
<dbReference type="InterPro" id="IPR012910">
    <property type="entry name" value="Plug_dom"/>
</dbReference>
<proteinExistence type="inferred from homology"/>
<comment type="subcellular location">
    <subcellularLocation>
        <location evidence="1 11">Cell outer membrane</location>
        <topology evidence="1 11">Multi-pass membrane protein</topology>
    </subcellularLocation>
</comment>
<keyword evidence="7" id="KW-0406">Ion transport</keyword>
<evidence type="ECO:0000313" key="16">
    <source>
        <dbReference type="EMBL" id="MBD2858787.1"/>
    </source>
</evidence>
<evidence type="ECO:0000256" key="2">
    <source>
        <dbReference type="ARBA" id="ARBA00022448"/>
    </source>
</evidence>
<comment type="similarity">
    <text evidence="11 12">Belongs to the TonB-dependent receptor family.</text>
</comment>
<evidence type="ECO:0000259" key="14">
    <source>
        <dbReference type="Pfam" id="PF00593"/>
    </source>
</evidence>
<reference evidence="16" key="1">
    <citation type="submission" date="2020-09" db="EMBL/GenBank/DDBJ databases">
        <authorList>
            <person name="Yoon J.-W."/>
        </authorList>
    </citation>
    <scope>NUCLEOTIDE SEQUENCE</scope>
    <source>
        <strain evidence="16">KMU-158</strain>
    </source>
</reference>
<dbReference type="SUPFAM" id="SSF56935">
    <property type="entry name" value="Porins"/>
    <property type="match status" value="1"/>
</dbReference>
<dbReference type="EMBL" id="JACXLD010000003">
    <property type="protein sequence ID" value="MBD2858787.1"/>
    <property type="molecule type" value="Genomic_DNA"/>
</dbReference>
<feature type="chain" id="PRO_5037918782" evidence="13">
    <location>
        <begin position="29"/>
        <end position="773"/>
    </location>
</feature>
<evidence type="ECO:0000256" key="1">
    <source>
        <dbReference type="ARBA" id="ARBA00004571"/>
    </source>
</evidence>
<feature type="domain" description="TonB-dependent receptor plug" evidence="15">
    <location>
        <begin position="47"/>
        <end position="152"/>
    </location>
</feature>
<accession>A0A927C2E9</accession>
<keyword evidence="6" id="KW-0408">Iron</keyword>
<evidence type="ECO:0000256" key="3">
    <source>
        <dbReference type="ARBA" id="ARBA00022452"/>
    </source>
</evidence>
<evidence type="ECO:0000256" key="7">
    <source>
        <dbReference type="ARBA" id="ARBA00023065"/>
    </source>
</evidence>
<evidence type="ECO:0000259" key="15">
    <source>
        <dbReference type="Pfam" id="PF07715"/>
    </source>
</evidence>
<dbReference type="RefSeq" id="WP_190763981.1">
    <property type="nucleotide sequence ID" value="NZ_JACXLD010000003.1"/>
</dbReference>
<keyword evidence="13" id="KW-0732">Signal</keyword>
<keyword evidence="9 11" id="KW-0472">Membrane</keyword>
<feature type="domain" description="TonB-dependent receptor-like beta-barrel" evidence="14">
    <location>
        <begin position="287"/>
        <end position="736"/>
    </location>
</feature>
<evidence type="ECO:0000256" key="4">
    <source>
        <dbReference type="ARBA" id="ARBA00022496"/>
    </source>
</evidence>
<dbReference type="Pfam" id="PF07715">
    <property type="entry name" value="Plug"/>
    <property type="match status" value="1"/>
</dbReference>
<evidence type="ECO:0000256" key="10">
    <source>
        <dbReference type="ARBA" id="ARBA00023237"/>
    </source>
</evidence>
<dbReference type="Pfam" id="PF00593">
    <property type="entry name" value="TonB_dep_Rec_b-barrel"/>
    <property type="match status" value="1"/>
</dbReference>
<dbReference type="PROSITE" id="PS52016">
    <property type="entry name" value="TONB_DEPENDENT_REC_3"/>
    <property type="match status" value="1"/>
</dbReference>
<keyword evidence="2 11" id="KW-0813">Transport</keyword>
<evidence type="ECO:0000256" key="5">
    <source>
        <dbReference type="ARBA" id="ARBA00022692"/>
    </source>
</evidence>
<dbReference type="InterPro" id="IPR039426">
    <property type="entry name" value="TonB-dep_rcpt-like"/>
</dbReference>
<dbReference type="InterPro" id="IPR000531">
    <property type="entry name" value="Beta-barrel_TonB"/>
</dbReference>
<dbReference type="PANTHER" id="PTHR32552">
    <property type="entry name" value="FERRICHROME IRON RECEPTOR-RELATED"/>
    <property type="match status" value="1"/>
</dbReference>
<dbReference type="PANTHER" id="PTHR32552:SF81">
    <property type="entry name" value="TONB-DEPENDENT OUTER MEMBRANE RECEPTOR"/>
    <property type="match status" value="1"/>
</dbReference>
<keyword evidence="10 11" id="KW-0998">Cell outer membrane</keyword>
<evidence type="ECO:0000256" key="13">
    <source>
        <dbReference type="SAM" id="SignalP"/>
    </source>
</evidence>
<feature type="signal peptide" evidence="13">
    <location>
        <begin position="1"/>
        <end position="28"/>
    </location>
</feature>
<dbReference type="Gene3D" id="2.40.170.20">
    <property type="entry name" value="TonB-dependent receptor, beta-barrel domain"/>
    <property type="match status" value="1"/>
</dbReference>
<keyword evidence="3 11" id="KW-1134">Transmembrane beta strand</keyword>
<dbReference type="InterPro" id="IPR036942">
    <property type="entry name" value="Beta-barrel_TonB_sf"/>
</dbReference>
<protein>
    <submittedName>
        <fullName evidence="16">TonB-dependent receptor</fullName>
    </submittedName>
</protein>
<keyword evidence="5 11" id="KW-0812">Transmembrane</keyword>
<evidence type="ECO:0000256" key="6">
    <source>
        <dbReference type="ARBA" id="ARBA00023004"/>
    </source>
</evidence>
<dbReference type="AlphaFoldDB" id="A0A927C2E9"/>
<keyword evidence="8 12" id="KW-0798">TonB box</keyword>
<dbReference type="GO" id="GO:0006826">
    <property type="term" value="P:iron ion transport"/>
    <property type="evidence" value="ECO:0007669"/>
    <property type="project" value="UniProtKB-KW"/>
</dbReference>
<sequence length="773" mass="84185">MSARIVKKYLLVSSVGLFLALEAAAVFSAELALEEIIVTAQKKSESLQDVPISMSVVTGEKIQQAGIKNIEDLAAYVPNLKMSQTLIGNAIFIRGVGSGVNRGFEQSVGMFIDNIYAGRGNQFRSPFTDVSHIEVLKGPQGSLFGKNTIAGAINITTAKPTQEFFAEVIAAVEPEYGSNDYSVIASGPLTDNMGLRFTGKWSESDGYLHNIVTDEDAPAKQESIARLVWQWVPSDKLDLALKLEKGSFDTEGSHHQLSDISGTFYLNAIPLSQLEDYLDPREDGVLDDKNSERNFAGKDPYSITDNEAVVLTANYDISDSLIFTSITGYSAYEYEQTVDGDTTDIAIIGLELYEDFTQLSQEFRFSGQLSDSIDFVAGVFASQQDMYNFQIIDGDLSTVIPAGTIIDSLFPLAPLKTSGIADFDQQTESLGVFGQVSWLLNQDFQITLGLRQGRETKTVDKSQVVASFGEREPTNDPIKLAMSDFVIGVVPHELQGSTTVDSLSPTLNLQYFVNNDVMTYLRFARGFKSGGFNASDGGGDPAKFEFDDEEAENIELGAKLTLLNGAATVNAAYFNTTFNNRQFATLTPTGTVVGNAASSISEGFEVDFRWRAATFLVLNGSAAYLDSEYESFTDAGCTATQVEQDPGNRACVQDLSGKTTEYAAPWTASLGAVMFLPVSENWVASLGVDVNYTAGYYLSADIDDEDYQSDYAKVNARLALKQPDGNWEFSLLAKNLTDEITKTNGNDVPRFIGAHFAGTAPPRTLTMQVTWNY</sequence>
<dbReference type="GO" id="GO:0009279">
    <property type="term" value="C:cell outer membrane"/>
    <property type="evidence" value="ECO:0007669"/>
    <property type="project" value="UniProtKB-SubCell"/>
</dbReference>